<dbReference type="RefSeq" id="WP_183331743.1">
    <property type="nucleotide sequence ID" value="NZ_BMHX01000001.1"/>
</dbReference>
<name>A0A841K2R1_9HYPH</name>
<dbReference type="AlphaFoldDB" id="A0A841K2R1"/>
<evidence type="ECO:0000313" key="2">
    <source>
        <dbReference type="EMBL" id="MBB6166807.1"/>
    </source>
</evidence>
<evidence type="ECO:0000256" key="1">
    <source>
        <dbReference type="SAM" id="Phobius"/>
    </source>
</evidence>
<organism evidence="2 3">
    <name type="scientific">Chelatococcus composti</name>
    <dbReference type="NCBI Taxonomy" id="1743235"/>
    <lineage>
        <taxon>Bacteria</taxon>
        <taxon>Pseudomonadati</taxon>
        <taxon>Pseudomonadota</taxon>
        <taxon>Alphaproteobacteria</taxon>
        <taxon>Hyphomicrobiales</taxon>
        <taxon>Chelatococcaceae</taxon>
        <taxon>Chelatococcus</taxon>
    </lineage>
</organism>
<keyword evidence="1" id="KW-0812">Transmembrane</keyword>
<feature type="transmembrane region" description="Helical" evidence="1">
    <location>
        <begin position="20"/>
        <end position="39"/>
    </location>
</feature>
<dbReference type="EMBL" id="JACHEH010000001">
    <property type="protein sequence ID" value="MBB6166807.1"/>
    <property type="molecule type" value="Genomic_DNA"/>
</dbReference>
<protein>
    <submittedName>
        <fullName evidence="2">Uncharacterized protein (TIGR02588 family)</fullName>
    </submittedName>
</protein>
<reference evidence="2 3" key="1">
    <citation type="submission" date="2020-08" db="EMBL/GenBank/DDBJ databases">
        <title>Genomic Encyclopedia of Type Strains, Phase IV (KMG-IV): sequencing the most valuable type-strain genomes for metagenomic binning, comparative biology and taxonomic classification.</title>
        <authorList>
            <person name="Goeker M."/>
        </authorList>
    </citation>
    <scope>NUCLEOTIDE SEQUENCE [LARGE SCALE GENOMIC DNA]</scope>
    <source>
        <strain evidence="2 3">DSM 101465</strain>
    </source>
</reference>
<dbReference type="Proteomes" id="UP000588017">
    <property type="component" value="Unassembled WGS sequence"/>
</dbReference>
<keyword evidence="3" id="KW-1185">Reference proteome</keyword>
<proteinExistence type="predicted"/>
<gene>
    <name evidence="2" type="ORF">HNQ73_000415</name>
</gene>
<keyword evidence="1" id="KW-0472">Membrane</keyword>
<evidence type="ECO:0000313" key="3">
    <source>
        <dbReference type="Proteomes" id="UP000588017"/>
    </source>
</evidence>
<keyword evidence="1" id="KW-1133">Transmembrane helix</keyword>
<comment type="caution">
    <text evidence="2">The sequence shown here is derived from an EMBL/GenBank/DDBJ whole genome shotgun (WGS) entry which is preliminary data.</text>
</comment>
<accession>A0A841K2R1</accession>
<sequence length="136" mass="14814">MNASRKRRDVSASHGKRFEWAVGAVAFVIVVVLLGYLLGLGTASGRQPPHFSITAGDVVRVGTGYQMQVVVTNEGDETAADVTLRAVLHRDAGEEARELRFDFVPQRSTRRGTLIFEQDPGSRAAVRLSVSSYVEP</sequence>